<dbReference type="Proteomes" id="UP000256373">
    <property type="component" value="Unassembled WGS sequence"/>
</dbReference>
<dbReference type="EMBL" id="QNUL01000015">
    <property type="protein sequence ID" value="REA59530.1"/>
    <property type="molecule type" value="Genomic_DNA"/>
</dbReference>
<evidence type="ECO:0000313" key="2">
    <source>
        <dbReference type="Proteomes" id="UP000256373"/>
    </source>
</evidence>
<comment type="caution">
    <text evidence="1">The sequence shown here is derived from an EMBL/GenBank/DDBJ whole genome shotgun (WGS) entry which is preliminary data.</text>
</comment>
<evidence type="ECO:0000313" key="1">
    <source>
        <dbReference type="EMBL" id="REA59530.1"/>
    </source>
</evidence>
<keyword evidence="2" id="KW-1185">Reference proteome</keyword>
<dbReference type="SUPFAM" id="SSF55144">
    <property type="entry name" value="LigT-like"/>
    <property type="match status" value="1"/>
</dbReference>
<dbReference type="InterPro" id="IPR009097">
    <property type="entry name" value="Cyclic_Pdiesterase"/>
</dbReference>
<name>A0A3D8Y9F2_9BACT</name>
<dbReference type="RefSeq" id="WP_115832303.1">
    <property type="nucleotide sequence ID" value="NZ_QNUL01000015.1"/>
</dbReference>
<protein>
    <submittedName>
        <fullName evidence="1">2'-5' RNA ligase family protein</fullName>
    </submittedName>
</protein>
<dbReference type="OrthoDB" id="980044at2"/>
<keyword evidence="1" id="KW-0436">Ligase</keyword>
<dbReference type="Gene3D" id="3.90.1140.10">
    <property type="entry name" value="Cyclic phosphodiesterase"/>
    <property type="match status" value="1"/>
</dbReference>
<organism evidence="1 2">
    <name type="scientific">Dyadobacter luteus</name>
    <dbReference type="NCBI Taxonomy" id="2259619"/>
    <lineage>
        <taxon>Bacteria</taxon>
        <taxon>Pseudomonadati</taxon>
        <taxon>Bacteroidota</taxon>
        <taxon>Cytophagia</taxon>
        <taxon>Cytophagales</taxon>
        <taxon>Spirosomataceae</taxon>
        <taxon>Dyadobacter</taxon>
    </lineage>
</organism>
<gene>
    <name evidence="1" type="ORF">DSL64_17955</name>
</gene>
<dbReference type="GO" id="GO:0016874">
    <property type="term" value="F:ligase activity"/>
    <property type="evidence" value="ECO:0007669"/>
    <property type="project" value="UniProtKB-KW"/>
</dbReference>
<dbReference type="Pfam" id="PF13563">
    <property type="entry name" value="2_5_RNA_ligase2"/>
    <property type="match status" value="1"/>
</dbReference>
<sequence length="198" mass="22942">MVYALAINPDPHIMRLSGNMKNTIREGLNRNFGSYNALPHITLLSFEAQEKNYLNILAEFKKVLAVITPFQLGFAGYGDFIAKKNCTFFVKPDDDSSDAIIERCQKIGSLFDKSVRRKYIDSWKMVVKKTPHMTLARELTEKEVAVCYDVTPTDFSESFFCKYFVIRKFNEQRGQFDILDTIELLGRDYMEGEQTRLF</sequence>
<reference evidence="1 2" key="1">
    <citation type="submission" date="2018-07" db="EMBL/GenBank/DDBJ databases">
        <title>Dyadobacter roseus sp. nov., isolated from rose rhizosphere soil.</title>
        <authorList>
            <person name="Chen L."/>
        </authorList>
    </citation>
    <scope>NUCLEOTIDE SEQUENCE [LARGE SCALE GENOMIC DNA]</scope>
    <source>
        <strain evidence="1 2">RS19</strain>
    </source>
</reference>
<accession>A0A3D8Y9F2</accession>
<dbReference type="AlphaFoldDB" id="A0A3D8Y9F2"/>
<proteinExistence type="predicted"/>